<dbReference type="RefSeq" id="WP_005090893.1">
    <property type="nucleotide sequence ID" value="NZ_FRYU01000003.1"/>
</dbReference>
<sequence>MTDSGDDGKAFEWDSLGYERAFIENVRKIREQRGMTQTELARLMSEEGFPFHQPTVQRLESGQRPLKFTEAFALANVLGADFSDLLRSMDLKFTYLSLVEQARPDALHKYSKAALDTLNALISEHEDTDALLDTYLEAVRSAESEPEAGLVEVINYKLQMMVGMREELRELWSKFNNEEGEFSRLRRDYPRDPEGENGAKT</sequence>
<dbReference type="InterPro" id="IPR001387">
    <property type="entry name" value="Cro/C1-type_HTH"/>
</dbReference>
<name>A0AB38CX87_9MYCO</name>
<evidence type="ECO:0000313" key="3">
    <source>
        <dbReference type="EMBL" id="SIA67237.1"/>
    </source>
</evidence>
<dbReference type="GO" id="GO:0003677">
    <property type="term" value="F:DNA binding"/>
    <property type="evidence" value="ECO:0007669"/>
    <property type="project" value="InterPro"/>
</dbReference>
<dbReference type="EMBL" id="FSHM01000002">
    <property type="protein sequence ID" value="SIA67237.1"/>
    <property type="molecule type" value="Genomic_DNA"/>
</dbReference>
<proteinExistence type="predicted"/>
<evidence type="ECO:0000259" key="2">
    <source>
        <dbReference type="PROSITE" id="PS50943"/>
    </source>
</evidence>
<dbReference type="SUPFAM" id="SSF47413">
    <property type="entry name" value="lambda repressor-like DNA-binding domains"/>
    <property type="match status" value="1"/>
</dbReference>
<dbReference type="Pfam" id="PF01381">
    <property type="entry name" value="HTH_3"/>
    <property type="match status" value="1"/>
</dbReference>
<protein>
    <submittedName>
        <fullName evidence="3">Helix-turn-helix domain</fullName>
    </submittedName>
</protein>
<dbReference type="Proteomes" id="UP000185210">
    <property type="component" value="Unassembled WGS sequence"/>
</dbReference>
<dbReference type="AlphaFoldDB" id="A0AB38CX87"/>
<dbReference type="SMART" id="SM00530">
    <property type="entry name" value="HTH_XRE"/>
    <property type="match status" value="1"/>
</dbReference>
<dbReference type="PROSITE" id="PS50943">
    <property type="entry name" value="HTH_CROC1"/>
    <property type="match status" value="1"/>
</dbReference>
<feature type="domain" description="HTH cro/C1-type" evidence="2">
    <location>
        <begin position="26"/>
        <end position="85"/>
    </location>
</feature>
<feature type="compositionally biased region" description="Basic and acidic residues" evidence="1">
    <location>
        <begin position="181"/>
        <end position="201"/>
    </location>
</feature>
<dbReference type="Gene3D" id="1.10.260.40">
    <property type="entry name" value="lambda repressor-like DNA-binding domains"/>
    <property type="match status" value="1"/>
</dbReference>
<evidence type="ECO:0000313" key="4">
    <source>
        <dbReference type="Proteomes" id="UP000185210"/>
    </source>
</evidence>
<feature type="region of interest" description="Disordered" evidence="1">
    <location>
        <begin position="180"/>
        <end position="201"/>
    </location>
</feature>
<dbReference type="CDD" id="cd00093">
    <property type="entry name" value="HTH_XRE"/>
    <property type="match status" value="1"/>
</dbReference>
<gene>
    <name evidence="3" type="ORF">SAMEA2070301_01843</name>
</gene>
<evidence type="ECO:0000256" key="1">
    <source>
        <dbReference type="SAM" id="MobiDB-lite"/>
    </source>
</evidence>
<reference evidence="3 4" key="1">
    <citation type="submission" date="2016-11" db="EMBL/GenBank/DDBJ databases">
        <authorList>
            <consortium name="Pathogen Informatics"/>
        </authorList>
    </citation>
    <scope>NUCLEOTIDE SEQUENCE [LARGE SCALE GENOMIC DNA]</scope>
    <source>
        <strain evidence="3 4">104</strain>
    </source>
</reference>
<dbReference type="InterPro" id="IPR010982">
    <property type="entry name" value="Lambda_DNA-bd_dom_sf"/>
</dbReference>
<comment type="caution">
    <text evidence="3">The sequence shown here is derived from an EMBL/GenBank/DDBJ whole genome shotgun (WGS) entry which is preliminary data.</text>
</comment>
<organism evidence="3 4">
    <name type="scientific">Mycobacteroides abscessus subsp. abscessus</name>
    <dbReference type="NCBI Taxonomy" id="1185650"/>
    <lineage>
        <taxon>Bacteria</taxon>
        <taxon>Bacillati</taxon>
        <taxon>Actinomycetota</taxon>
        <taxon>Actinomycetes</taxon>
        <taxon>Mycobacteriales</taxon>
        <taxon>Mycobacteriaceae</taxon>
        <taxon>Mycobacteroides</taxon>
        <taxon>Mycobacteroides abscessus</taxon>
    </lineage>
</organism>
<accession>A0AB38CX87</accession>